<evidence type="ECO:0000256" key="3">
    <source>
        <dbReference type="ARBA" id="ARBA00023274"/>
    </source>
</evidence>
<dbReference type="PATRIC" id="fig|1619031.3.peg.305"/>
<comment type="function">
    <text evidence="5">Located on the platform of the 30S subunit, it bridges several disparate RNA helices of the 16S rRNA. Forms part of the Shine-Dalgarno cleft in the 70S ribosome.</text>
</comment>
<name>A0A0G0RM65_9BACT</name>
<dbReference type="PIRSF" id="PIRSF002131">
    <property type="entry name" value="Ribosomal_S11"/>
    <property type="match status" value="1"/>
</dbReference>
<dbReference type="HAMAP" id="MF_01310">
    <property type="entry name" value="Ribosomal_uS11"/>
    <property type="match status" value="1"/>
</dbReference>
<dbReference type="InterPro" id="IPR001971">
    <property type="entry name" value="Ribosomal_uS11"/>
</dbReference>
<dbReference type="AlphaFoldDB" id="A0A0G0RM65"/>
<keyword evidence="3 5" id="KW-0687">Ribonucleoprotein</keyword>
<evidence type="ECO:0000313" key="7">
    <source>
        <dbReference type="EMBL" id="KKR23570.1"/>
    </source>
</evidence>
<comment type="subunit">
    <text evidence="5">Part of the 30S ribosomal subunit. Interacts with proteins S7 and S18. Binds to IF-3.</text>
</comment>
<dbReference type="PANTHER" id="PTHR11759">
    <property type="entry name" value="40S RIBOSOMAL PROTEIN S14/30S RIBOSOMAL PROTEIN S11"/>
    <property type="match status" value="1"/>
</dbReference>
<organism evidence="7 8">
    <name type="scientific">Candidatus Yanofskybacteria bacterium GW2011_GWD2_39_48</name>
    <dbReference type="NCBI Taxonomy" id="1619031"/>
    <lineage>
        <taxon>Bacteria</taxon>
        <taxon>Candidatus Yanofskyibacteriota</taxon>
    </lineage>
</organism>
<keyword evidence="5" id="KW-0699">rRNA-binding</keyword>
<protein>
    <recommendedName>
        <fullName evidence="4 5">Small ribosomal subunit protein uS11</fullName>
    </recommendedName>
</protein>
<keyword evidence="5" id="KW-0694">RNA-binding</keyword>
<dbReference type="GO" id="GO:0005840">
    <property type="term" value="C:ribosome"/>
    <property type="evidence" value="ECO:0007669"/>
    <property type="project" value="UniProtKB-KW"/>
</dbReference>
<dbReference type="EMBL" id="LBXD01000013">
    <property type="protein sequence ID" value="KKR23570.1"/>
    <property type="molecule type" value="Genomic_DNA"/>
</dbReference>
<evidence type="ECO:0000256" key="1">
    <source>
        <dbReference type="ARBA" id="ARBA00006194"/>
    </source>
</evidence>
<dbReference type="InterPro" id="IPR036967">
    <property type="entry name" value="Ribosomal_uS11_sf"/>
</dbReference>
<keyword evidence="2 5" id="KW-0689">Ribosomal protein</keyword>
<sequence>MGKKKIITKTDETEAPASETVVLATKKSAKKQVINGIAFVSISYNNTTICITDSSGGVIAWSSAGSMGFKGSKKSTPYAANMVAKDVFEKAKKYNLANIKIIIKGVGPGRESAIRGLAGTGLNILSIQDKTPIAHNGVRNKKPRRV</sequence>
<comment type="similarity">
    <text evidence="1 5 6">Belongs to the universal ribosomal protein uS11 family.</text>
</comment>
<dbReference type="Proteomes" id="UP000034764">
    <property type="component" value="Unassembled WGS sequence"/>
</dbReference>
<dbReference type="Gene3D" id="3.30.420.80">
    <property type="entry name" value="Ribosomal protein S11"/>
    <property type="match status" value="1"/>
</dbReference>
<evidence type="ECO:0000256" key="5">
    <source>
        <dbReference type="HAMAP-Rule" id="MF_01310"/>
    </source>
</evidence>
<dbReference type="Pfam" id="PF00411">
    <property type="entry name" value="Ribosomal_S11"/>
    <property type="match status" value="1"/>
</dbReference>
<gene>
    <name evidence="5" type="primary">rpsK</name>
    <name evidence="7" type="ORF">UT53_C0013G0007</name>
</gene>
<reference evidence="7 8" key="1">
    <citation type="journal article" date="2015" name="Nature">
        <title>rRNA introns, odd ribosomes, and small enigmatic genomes across a large radiation of phyla.</title>
        <authorList>
            <person name="Brown C.T."/>
            <person name="Hug L.A."/>
            <person name="Thomas B.C."/>
            <person name="Sharon I."/>
            <person name="Castelle C.J."/>
            <person name="Singh A."/>
            <person name="Wilkins M.J."/>
            <person name="Williams K.H."/>
            <person name="Banfield J.F."/>
        </authorList>
    </citation>
    <scope>NUCLEOTIDE SEQUENCE [LARGE SCALE GENOMIC DNA]</scope>
</reference>
<dbReference type="GO" id="GO:1990904">
    <property type="term" value="C:ribonucleoprotein complex"/>
    <property type="evidence" value="ECO:0007669"/>
    <property type="project" value="UniProtKB-KW"/>
</dbReference>
<evidence type="ECO:0000256" key="6">
    <source>
        <dbReference type="RuleBase" id="RU003629"/>
    </source>
</evidence>
<dbReference type="GO" id="GO:0006412">
    <property type="term" value="P:translation"/>
    <property type="evidence" value="ECO:0007669"/>
    <property type="project" value="UniProtKB-UniRule"/>
</dbReference>
<dbReference type="GO" id="GO:0019843">
    <property type="term" value="F:rRNA binding"/>
    <property type="evidence" value="ECO:0007669"/>
    <property type="project" value="UniProtKB-UniRule"/>
</dbReference>
<dbReference type="SUPFAM" id="SSF53137">
    <property type="entry name" value="Translational machinery components"/>
    <property type="match status" value="1"/>
</dbReference>
<comment type="caution">
    <text evidence="7">The sequence shown here is derived from an EMBL/GenBank/DDBJ whole genome shotgun (WGS) entry which is preliminary data.</text>
</comment>
<accession>A0A0G0RM65</accession>
<dbReference type="PROSITE" id="PS00054">
    <property type="entry name" value="RIBOSOMAL_S11"/>
    <property type="match status" value="1"/>
</dbReference>
<evidence type="ECO:0000313" key="8">
    <source>
        <dbReference type="Proteomes" id="UP000034764"/>
    </source>
</evidence>
<evidence type="ECO:0000256" key="4">
    <source>
        <dbReference type="ARBA" id="ARBA00035160"/>
    </source>
</evidence>
<dbReference type="NCBIfam" id="NF003698">
    <property type="entry name" value="PRK05309.1"/>
    <property type="match status" value="1"/>
</dbReference>
<evidence type="ECO:0000256" key="2">
    <source>
        <dbReference type="ARBA" id="ARBA00022980"/>
    </source>
</evidence>
<dbReference type="InterPro" id="IPR018102">
    <property type="entry name" value="Ribosomal_uS11_CS"/>
</dbReference>
<dbReference type="GO" id="GO:0003735">
    <property type="term" value="F:structural constituent of ribosome"/>
    <property type="evidence" value="ECO:0007669"/>
    <property type="project" value="InterPro"/>
</dbReference>
<proteinExistence type="inferred from homology"/>